<protein>
    <submittedName>
        <fullName evidence="3">Uncharacterized protein</fullName>
    </submittedName>
</protein>
<keyword evidence="4" id="KW-1185">Reference proteome</keyword>
<sequence>MHARFQSFAQAVKSSRQWTRLTSAPPFPQLPRFICQSCRHKFPSPAVFRSNISQPLRRTFATAARNSKERKYPTELLIYDAGDTRTTYVAFWKAVVLLQFGTCFVFITPLLYRNPNQPNEYIRTAQAAAVTVLSAVPCALLSFLTAPYVSQVHMQIPPNATHSLTALRAFARNPPLTTRIRFLTLRIFPIGKFTSCTLGEMRALPPRRFRMANLQRLKAKSWREDQRKKTPGQKLWELVMEPRWKFYVKEGSSYTVRTGVPGVWEEVAMRIKEQTEHEVEKGAKKTIGARLGALKTGTVLTKPLGAVKPPLRPIKRQTSRSQMR</sequence>
<gene>
    <name evidence="3" type="ORF">PDIGIT_LOCUS9138</name>
</gene>
<dbReference type="AlphaFoldDB" id="A0A9W4XLJ0"/>
<feature type="compositionally biased region" description="Basic residues" evidence="1">
    <location>
        <begin position="313"/>
        <end position="324"/>
    </location>
</feature>
<name>A0A9W4XLJ0_9PLEO</name>
<dbReference type="EMBL" id="CAOQHR010000006">
    <property type="protein sequence ID" value="CAI6336048.1"/>
    <property type="molecule type" value="Genomic_DNA"/>
</dbReference>
<organism evidence="3 4">
    <name type="scientific">Periconia digitata</name>
    <dbReference type="NCBI Taxonomy" id="1303443"/>
    <lineage>
        <taxon>Eukaryota</taxon>
        <taxon>Fungi</taxon>
        <taxon>Dikarya</taxon>
        <taxon>Ascomycota</taxon>
        <taxon>Pezizomycotina</taxon>
        <taxon>Dothideomycetes</taxon>
        <taxon>Pleosporomycetidae</taxon>
        <taxon>Pleosporales</taxon>
        <taxon>Massarineae</taxon>
        <taxon>Periconiaceae</taxon>
        <taxon>Periconia</taxon>
    </lineage>
</organism>
<keyword evidence="2" id="KW-0812">Transmembrane</keyword>
<evidence type="ECO:0000256" key="2">
    <source>
        <dbReference type="SAM" id="Phobius"/>
    </source>
</evidence>
<keyword evidence="2" id="KW-1133">Transmembrane helix</keyword>
<feature type="transmembrane region" description="Helical" evidence="2">
    <location>
        <begin position="124"/>
        <end position="149"/>
    </location>
</feature>
<evidence type="ECO:0000313" key="3">
    <source>
        <dbReference type="EMBL" id="CAI6336048.1"/>
    </source>
</evidence>
<evidence type="ECO:0000313" key="4">
    <source>
        <dbReference type="Proteomes" id="UP001152607"/>
    </source>
</evidence>
<dbReference type="OrthoDB" id="2386090at2759"/>
<proteinExistence type="predicted"/>
<keyword evidence="2" id="KW-0472">Membrane</keyword>
<feature type="transmembrane region" description="Helical" evidence="2">
    <location>
        <begin position="90"/>
        <end position="112"/>
    </location>
</feature>
<evidence type="ECO:0000256" key="1">
    <source>
        <dbReference type="SAM" id="MobiDB-lite"/>
    </source>
</evidence>
<accession>A0A9W4XLJ0</accession>
<dbReference type="Proteomes" id="UP001152607">
    <property type="component" value="Unassembled WGS sequence"/>
</dbReference>
<feature type="region of interest" description="Disordered" evidence="1">
    <location>
        <begin position="304"/>
        <end position="324"/>
    </location>
</feature>
<reference evidence="3" key="1">
    <citation type="submission" date="2023-01" db="EMBL/GenBank/DDBJ databases">
        <authorList>
            <person name="Van Ghelder C."/>
            <person name="Rancurel C."/>
        </authorList>
    </citation>
    <scope>NUCLEOTIDE SEQUENCE</scope>
    <source>
        <strain evidence="3">CNCM I-4278</strain>
    </source>
</reference>
<comment type="caution">
    <text evidence="3">The sequence shown here is derived from an EMBL/GenBank/DDBJ whole genome shotgun (WGS) entry which is preliminary data.</text>
</comment>